<reference evidence="4" key="1">
    <citation type="journal article" date="2013" name="Nat. Genet.">
        <title>The draft genomes of soft-shell turtle and green sea turtle yield insights into the development and evolution of the turtle-specific body plan.</title>
        <authorList>
            <person name="Wang Z."/>
            <person name="Pascual-Anaya J."/>
            <person name="Zadissa A."/>
            <person name="Li W."/>
            <person name="Niimura Y."/>
            <person name="Huang Z."/>
            <person name="Li C."/>
            <person name="White S."/>
            <person name="Xiong Z."/>
            <person name="Fang D."/>
            <person name="Wang B."/>
            <person name="Ming Y."/>
            <person name="Chen Y."/>
            <person name="Zheng Y."/>
            <person name="Kuraku S."/>
            <person name="Pignatelli M."/>
            <person name="Herrero J."/>
            <person name="Beal K."/>
            <person name="Nozawa M."/>
            <person name="Li Q."/>
            <person name="Wang J."/>
            <person name="Zhang H."/>
            <person name="Yu L."/>
            <person name="Shigenobu S."/>
            <person name="Wang J."/>
            <person name="Liu J."/>
            <person name="Flicek P."/>
            <person name="Searle S."/>
            <person name="Wang J."/>
            <person name="Kuratani S."/>
            <person name="Yin Y."/>
            <person name="Aken B."/>
            <person name="Zhang G."/>
            <person name="Irie N."/>
        </authorList>
    </citation>
    <scope>NUCLEOTIDE SEQUENCE [LARGE SCALE GENOMIC DNA]</scope>
</reference>
<evidence type="ECO:0000313" key="4">
    <source>
        <dbReference type="Proteomes" id="UP000031443"/>
    </source>
</evidence>
<proteinExistence type="predicted"/>
<evidence type="ECO:0000256" key="1">
    <source>
        <dbReference type="SAM" id="MobiDB-lite"/>
    </source>
</evidence>
<keyword evidence="4" id="KW-1185">Reference proteome</keyword>
<name>M7CBV2_CHEMY</name>
<keyword evidence="2" id="KW-0732">Signal</keyword>
<evidence type="ECO:0000313" key="3">
    <source>
        <dbReference type="EMBL" id="EMP42183.1"/>
    </source>
</evidence>
<protein>
    <submittedName>
        <fullName evidence="3">Uncharacterized protein</fullName>
    </submittedName>
</protein>
<gene>
    <name evidence="3" type="ORF">UY3_00570</name>
</gene>
<organism evidence="3 4">
    <name type="scientific">Chelonia mydas</name>
    <name type="common">Green sea-turtle</name>
    <name type="synonym">Chelonia agassizi</name>
    <dbReference type="NCBI Taxonomy" id="8469"/>
    <lineage>
        <taxon>Eukaryota</taxon>
        <taxon>Metazoa</taxon>
        <taxon>Chordata</taxon>
        <taxon>Craniata</taxon>
        <taxon>Vertebrata</taxon>
        <taxon>Euteleostomi</taxon>
        <taxon>Archelosauria</taxon>
        <taxon>Testudinata</taxon>
        <taxon>Testudines</taxon>
        <taxon>Cryptodira</taxon>
        <taxon>Durocryptodira</taxon>
        <taxon>Americhelydia</taxon>
        <taxon>Chelonioidea</taxon>
        <taxon>Cheloniidae</taxon>
        <taxon>Chelonia</taxon>
    </lineage>
</organism>
<sequence>MKNASRTMKYGLLWAFALYYTDFTGEATISQTGGPDPKGDCGGLQVYFRRIAVLPPLLLCSLQSWVAAERQLLAGRPALKAAPCQQQCRSKGGNSIPCHLTSVLLPGEAGGQRGAAADRRPSSEGSSTDVRVTVPSPAILTSVLLLVVALPSGLGSRPVATTLGPPSSEGSTATSSIAEAPICFPTDFPNPQNSIQDQMRHGFHDYNSPVWPVLDVRLITDVLPFQIANYQALMAKYDYTNYNTLNDLADSLPESSWDSFKAIIQKDQLMRQALWLHPSGFPKEVQTTVEDLPFEGVKLLTEKNNTPLHS</sequence>
<feature type="region of interest" description="Disordered" evidence="1">
    <location>
        <begin position="109"/>
        <end position="130"/>
    </location>
</feature>
<dbReference type="AlphaFoldDB" id="M7CBV2"/>
<feature type="chain" id="PRO_5004080565" evidence="2">
    <location>
        <begin position="28"/>
        <end position="310"/>
    </location>
</feature>
<accession>M7CBV2</accession>
<dbReference type="EMBL" id="KB477522">
    <property type="protein sequence ID" value="EMP42183.1"/>
    <property type="molecule type" value="Genomic_DNA"/>
</dbReference>
<dbReference type="Proteomes" id="UP000031443">
    <property type="component" value="Unassembled WGS sequence"/>
</dbReference>
<feature type="signal peptide" evidence="2">
    <location>
        <begin position="1"/>
        <end position="27"/>
    </location>
</feature>
<evidence type="ECO:0000256" key="2">
    <source>
        <dbReference type="SAM" id="SignalP"/>
    </source>
</evidence>